<dbReference type="InterPro" id="IPR008969">
    <property type="entry name" value="CarboxyPept-like_regulatory"/>
</dbReference>
<protein>
    <submittedName>
        <fullName evidence="9">TonB-linked SusC/RagA family outer membrane protein</fullName>
    </submittedName>
</protein>
<dbReference type="InterPro" id="IPR037066">
    <property type="entry name" value="Plug_dom_sf"/>
</dbReference>
<dbReference type="InterPro" id="IPR023997">
    <property type="entry name" value="TonB-dep_OMP_SusC/RagA_CS"/>
</dbReference>
<accession>A0A2T0WFH1</accession>
<dbReference type="Proteomes" id="UP000238157">
    <property type="component" value="Unassembled WGS sequence"/>
</dbReference>
<dbReference type="Gene3D" id="2.60.40.1120">
    <property type="entry name" value="Carboxypeptidase-like, regulatory domain"/>
    <property type="match status" value="1"/>
</dbReference>
<dbReference type="NCBIfam" id="TIGR04056">
    <property type="entry name" value="OMP_RagA_SusC"/>
    <property type="match status" value="1"/>
</dbReference>
<dbReference type="InterPro" id="IPR039426">
    <property type="entry name" value="TonB-dep_rcpt-like"/>
</dbReference>
<organism evidence="9 10">
    <name type="scientific">Mongoliibacter ruber</name>
    <dbReference type="NCBI Taxonomy" id="1750599"/>
    <lineage>
        <taxon>Bacteria</taxon>
        <taxon>Pseudomonadati</taxon>
        <taxon>Bacteroidota</taxon>
        <taxon>Cytophagia</taxon>
        <taxon>Cytophagales</taxon>
        <taxon>Cyclobacteriaceae</taxon>
        <taxon>Mongoliibacter</taxon>
    </lineage>
</organism>
<comment type="subcellular location">
    <subcellularLocation>
        <location evidence="1 7">Cell outer membrane</location>
        <topology evidence="1 7">Multi-pass membrane protein</topology>
    </subcellularLocation>
</comment>
<evidence type="ECO:0000256" key="7">
    <source>
        <dbReference type="PROSITE-ProRule" id="PRU01360"/>
    </source>
</evidence>
<dbReference type="Gene3D" id="2.170.130.10">
    <property type="entry name" value="TonB-dependent receptor, plug domain"/>
    <property type="match status" value="1"/>
</dbReference>
<evidence type="ECO:0000259" key="8">
    <source>
        <dbReference type="Pfam" id="PF07715"/>
    </source>
</evidence>
<dbReference type="EMBL" id="PVTR01000012">
    <property type="protein sequence ID" value="PRY85458.1"/>
    <property type="molecule type" value="Genomic_DNA"/>
</dbReference>
<evidence type="ECO:0000256" key="1">
    <source>
        <dbReference type="ARBA" id="ARBA00004571"/>
    </source>
</evidence>
<name>A0A2T0WFH1_9BACT</name>
<evidence type="ECO:0000313" key="9">
    <source>
        <dbReference type="EMBL" id="PRY85458.1"/>
    </source>
</evidence>
<sequence>MENFNKILLTGVFLLLFGNAVTAQERVVSGKVTDEFGEQLIGVSLLLKGTNVGTITDIDGSYSLAVPNEIEQPIIVVSYIGFLPQEVRIGNNSRIDFTLEESIQGLSEVVITAFGVSKEKSSLGYSTQTISGDKLVKAREPSPLNALAGRVAGLTIGPSTEMLAAPNINLRGNSDILFVVDGVPINTDTWNINPDDIESITVLKGPNAAALYGFRGQNGAIQINTKRGSGREKGFSLSLNSSTQLQTSFVTRPRTQTEYGLGNSFRYAFGNDPFDRDGSFRRAPLWGPRFEGQMVPQYDSPVDPETGIRQGTPWLAKGPRNFENFVETGILTSNNVALGFNDERSDFRMSYTNSHQTSVWPNTSLNINNLNMSAGYNFTDKLRLEGNVNVNLQNAPNIPEVMYGPNSYMYTFAAYGSAHFDIRDLKDYWASPGIEGIQQINREYGRTNNPYFMANEWLREHQKTDTYGFLSLSYQANADLKFQLRSNMTNWSALRTEKLPYSAEHYSVPDRAGNYTEDRRALMEHKTDLLITYDKKVGDFEFDVLVGGNFRRLSYNSSFLSTNNLIVPGVYAFTNSENPLIGYSFRSDMAVLAGYSSIDINYKKYVTLNLTGHWDKLSTLPVGDQAYFYPSASLSTVISDYINLPSKVSFLKVRGSFAQVQGGLVSPVVGPANIALGMGGNWFTNDWFTTYDGPTYRNQNTYSTSLPYNNRPGASFTSVLANSGLQPFTVTAYETGVDMFFLDNRLGLDLTYFSTINGPQIFTRDMAPSTGFDRRNVNDIITVKNGWEAALTGLPVMKDNFKWEIAANFSGFVERLNEINDPSGSIIANGGFLRVGDRTDKLFASDLQRTPQGENIHDSRGLPLRGRSGIQGNQFIGNGNNAFVWGIQNTFNYKNWMFGIQVDGRVGGIILNELWQVAVRNGADITTGGDTPYGIARRQEWESFRDNGSVTPAFNGGGVVLVEGTPTFGNDGKINNFDQLTFIPNNANASVQDYTIALSGFDGPWTQSRTFTKLRELSIGFNFPSRVTSKMGVRNASFSLVGRNLLYWAERTDVDMDQYIGTSFRPSSDQNNPFLQSPGVRNFGFNLNISL</sequence>
<keyword evidence="4 7" id="KW-0812">Transmembrane</keyword>
<keyword evidence="3 7" id="KW-1134">Transmembrane beta strand</keyword>
<dbReference type="NCBIfam" id="TIGR04057">
    <property type="entry name" value="SusC_RagA_signa"/>
    <property type="match status" value="1"/>
</dbReference>
<keyword evidence="2 7" id="KW-0813">Transport</keyword>
<dbReference type="InterPro" id="IPR023996">
    <property type="entry name" value="TonB-dep_OMP_SusC/RagA"/>
</dbReference>
<dbReference type="RefSeq" id="WP_106134996.1">
    <property type="nucleotide sequence ID" value="NZ_PVTR01000012.1"/>
</dbReference>
<evidence type="ECO:0000256" key="2">
    <source>
        <dbReference type="ARBA" id="ARBA00022448"/>
    </source>
</evidence>
<dbReference type="InterPro" id="IPR036942">
    <property type="entry name" value="Beta-barrel_TonB_sf"/>
</dbReference>
<evidence type="ECO:0000313" key="10">
    <source>
        <dbReference type="Proteomes" id="UP000238157"/>
    </source>
</evidence>
<feature type="domain" description="TonB-dependent receptor plug" evidence="8">
    <location>
        <begin position="120"/>
        <end position="219"/>
    </location>
</feature>
<dbReference type="Pfam" id="PF13715">
    <property type="entry name" value="CarbopepD_reg_2"/>
    <property type="match status" value="1"/>
</dbReference>
<dbReference type="PROSITE" id="PS52016">
    <property type="entry name" value="TONB_DEPENDENT_REC_3"/>
    <property type="match status" value="1"/>
</dbReference>
<dbReference type="GO" id="GO:0009279">
    <property type="term" value="C:cell outer membrane"/>
    <property type="evidence" value="ECO:0007669"/>
    <property type="project" value="UniProtKB-SubCell"/>
</dbReference>
<dbReference type="SUPFAM" id="SSF49464">
    <property type="entry name" value="Carboxypeptidase regulatory domain-like"/>
    <property type="match status" value="1"/>
</dbReference>
<evidence type="ECO:0000256" key="3">
    <source>
        <dbReference type="ARBA" id="ARBA00022452"/>
    </source>
</evidence>
<dbReference type="Gene3D" id="2.40.170.20">
    <property type="entry name" value="TonB-dependent receptor, beta-barrel domain"/>
    <property type="match status" value="1"/>
</dbReference>
<keyword evidence="5 7" id="KW-0472">Membrane</keyword>
<keyword evidence="6 7" id="KW-0998">Cell outer membrane</keyword>
<dbReference type="Pfam" id="PF07715">
    <property type="entry name" value="Plug"/>
    <property type="match status" value="1"/>
</dbReference>
<reference evidence="9 10" key="1">
    <citation type="submission" date="2018-03" db="EMBL/GenBank/DDBJ databases">
        <title>Genomic Encyclopedia of Archaeal and Bacterial Type Strains, Phase II (KMG-II): from individual species to whole genera.</title>
        <authorList>
            <person name="Goeker M."/>
        </authorList>
    </citation>
    <scope>NUCLEOTIDE SEQUENCE [LARGE SCALE GENOMIC DNA]</scope>
    <source>
        <strain evidence="9 10">DSM 27929</strain>
    </source>
</reference>
<dbReference type="OrthoDB" id="9768177at2"/>
<comment type="caution">
    <text evidence="9">The sequence shown here is derived from an EMBL/GenBank/DDBJ whole genome shotgun (WGS) entry which is preliminary data.</text>
</comment>
<dbReference type="SUPFAM" id="SSF56935">
    <property type="entry name" value="Porins"/>
    <property type="match status" value="1"/>
</dbReference>
<evidence type="ECO:0000256" key="5">
    <source>
        <dbReference type="ARBA" id="ARBA00023136"/>
    </source>
</evidence>
<dbReference type="InterPro" id="IPR012910">
    <property type="entry name" value="Plug_dom"/>
</dbReference>
<gene>
    <name evidence="9" type="ORF">CLW00_11239</name>
</gene>
<comment type="similarity">
    <text evidence="7">Belongs to the TonB-dependent receptor family.</text>
</comment>
<evidence type="ECO:0000256" key="4">
    <source>
        <dbReference type="ARBA" id="ARBA00022692"/>
    </source>
</evidence>
<keyword evidence="10" id="KW-1185">Reference proteome</keyword>
<dbReference type="AlphaFoldDB" id="A0A2T0WFH1"/>
<evidence type="ECO:0000256" key="6">
    <source>
        <dbReference type="ARBA" id="ARBA00023237"/>
    </source>
</evidence>
<proteinExistence type="inferred from homology"/>